<dbReference type="FunFam" id="3.30.70.270:FF:000001">
    <property type="entry name" value="Diguanylate cyclase domain protein"/>
    <property type="match status" value="1"/>
</dbReference>
<accession>A0A2S6IDS2</accession>
<evidence type="ECO:0000259" key="2">
    <source>
        <dbReference type="PROSITE" id="PS50112"/>
    </source>
</evidence>
<dbReference type="InterPro" id="IPR043128">
    <property type="entry name" value="Rev_trsase/Diguanyl_cyclase"/>
</dbReference>
<dbReference type="PROSITE" id="PS50112">
    <property type="entry name" value="PAS"/>
    <property type="match status" value="1"/>
</dbReference>
<organism evidence="4 5">
    <name type="scientific">Kineococcus xinjiangensis</name>
    <dbReference type="NCBI Taxonomy" id="512762"/>
    <lineage>
        <taxon>Bacteria</taxon>
        <taxon>Bacillati</taxon>
        <taxon>Actinomycetota</taxon>
        <taxon>Actinomycetes</taxon>
        <taxon>Kineosporiales</taxon>
        <taxon>Kineosporiaceae</taxon>
        <taxon>Kineococcus</taxon>
    </lineage>
</organism>
<proteinExistence type="predicted"/>
<dbReference type="PANTHER" id="PTHR45138">
    <property type="entry name" value="REGULATORY COMPONENTS OF SENSORY TRANSDUCTION SYSTEM"/>
    <property type="match status" value="1"/>
</dbReference>
<dbReference type="RefSeq" id="WP_158257313.1">
    <property type="nucleotide sequence ID" value="NZ_PTJD01000015.1"/>
</dbReference>
<dbReference type="CDD" id="cd00130">
    <property type="entry name" value="PAS"/>
    <property type="match status" value="1"/>
</dbReference>
<dbReference type="InterPro" id="IPR031621">
    <property type="entry name" value="HisKA_7TM"/>
</dbReference>
<dbReference type="PANTHER" id="PTHR45138:SF9">
    <property type="entry name" value="DIGUANYLATE CYCLASE DGCM-RELATED"/>
    <property type="match status" value="1"/>
</dbReference>
<keyword evidence="1" id="KW-0472">Membrane</keyword>
<sequence length="551" mass="58900">MGIAVVFTISALVCAGTAVVAWRRRHNTPAAAALAAALLGTALWSGADAFLHLGVDPLVQRIAGRFGFAGIYLTTTALWCLSRAVADPHWRLRRRVALRLAAAPTLLLAALLTNPWHHLMFSSVTFSGSDSVMQLTLGPLFWVHSAYCYALFGWAVQRLVTTRRRAQGVFRHQVTHLLLGACIPLLGNVTAVVLPQGGGPVDYTPVLFTLTGLVNARALLRHGLLKLVPVAREEVVNSIQDAVLVIDSGGTVIDHNPAARALLSRHRPDVVGEVVGRPAAEVVSPALVEPLEDGALHRQVEVLPGLHLDSRISVLHDRHGRPLGRVVVARDISELVEQRRAVQEANARLVEQLALTEALQARLAEEAARDALTGLHNRRHLMEALEEALARAGGEEPVSVVLIDVDHFKSVNDTHGHRGGDAVLRAVATALQRGCRPRDTVARYGGEEFVILLPGTDDAEAVRRAEELRLRCAALAVPVTALPGQSLPGPRSPEDGRRRRDEPGAVITVTFSAGVATSPQHAADADALIAVADHALYAAKAAGRNRVVAAA</sequence>
<dbReference type="Gene3D" id="3.30.450.20">
    <property type="entry name" value="PAS domain"/>
    <property type="match status" value="1"/>
</dbReference>
<feature type="transmembrane region" description="Helical" evidence="1">
    <location>
        <begin position="98"/>
        <end position="117"/>
    </location>
</feature>
<gene>
    <name evidence="4" type="ORF">CLV92_11556</name>
</gene>
<feature type="transmembrane region" description="Helical" evidence="1">
    <location>
        <begin position="66"/>
        <end position="86"/>
    </location>
</feature>
<dbReference type="InterPro" id="IPR000160">
    <property type="entry name" value="GGDEF_dom"/>
</dbReference>
<dbReference type="Gene3D" id="3.30.70.270">
    <property type="match status" value="1"/>
</dbReference>
<dbReference type="SUPFAM" id="SSF55073">
    <property type="entry name" value="Nucleotide cyclase"/>
    <property type="match status" value="1"/>
</dbReference>
<dbReference type="SUPFAM" id="SSF55785">
    <property type="entry name" value="PYP-like sensor domain (PAS domain)"/>
    <property type="match status" value="1"/>
</dbReference>
<dbReference type="OrthoDB" id="23692at2"/>
<dbReference type="AlphaFoldDB" id="A0A2S6IDS2"/>
<dbReference type="InterPro" id="IPR029787">
    <property type="entry name" value="Nucleotide_cyclase"/>
</dbReference>
<feature type="transmembrane region" description="Helical" evidence="1">
    <location>
        <begin position="6"/>
        <end position="22"/>
    </location>
</feature>
<keyword evidence="1" id="KW-0812">Transmembrane</keyword>
<dbReference type="GO" id="GO:0005886">
    <property type="term" value="C:plasma membrane"/>
    <property type="evidence" value="ECO:0007669"/>
    <property type="project" value="TreeGrafter"/>
</dbReference>
<dbReference type="Pfam" id="PF00990">
    <property type="entry name" value="GGDEF"/>
    <property type="match status" value="2"/>
</dbReference>
<feature type="domain" description="GGDEF" evidence="3">
    <location>
        <begin position="396"/>
        <end position="551"/>
    </location>
</feature>
<dbReference type="InterPro" id="IPR000014">
    <property type="entry name" value="PAS"/>
</dbReference>
<comment type="caution">
    <text evidence="4">The sequence shown here is derived from an EMBL/GenBank/DDBJ whole genome shotgun (WGS) entry which is preliminary data.</text>
</comment>
<dbReference type="GO" id="GO:0052621">
    <property type="term" value="F:diguanylate cyclase activity"/>
    <property type="evidence" value="ECO:0007669"/>
    <property type="project" value="TreeGrafter"/>
</dbReference>
<dbReference type="EMBL" id="PTJD01000015">
    <property type="protein sequence ID" value="PPK92310.1"/>
    <property type="molecule type" value="Genomic_DNA"/>
</dbReference>
<keyword evidence="1" id="KW-1133">Transmembrane helix</keyword>
<evidence type="ECO:0000313" key="5">
    <source>
        <dbReference type="Proteomes" id="UP000239485"/>
    </source>
</evidence>
<protein>
    <submittedName>
        <fullName evidence="4">Diguanylate cyclase (GGDEF)-like protein</fullName>
    </submittedName>
</protein>
<feature type="domain" description="PAS" evidence="2">
    <location>
        <begin position="233"/>
        <end position="301"/>
    </location>
</feature>
<dbReference type="CDD" id="cd01949">
    <property type="entry name" value="GGDEF"/>
    <property type="match status" value="1"/>
</dbReference>
<dbReference type="InterPro" id="IPR050469">
    <property type="entry name" value="Diguanylate_Cyclase"/>
</dbReference>
<evidence type="ECO:0000313" key="4">
    <source>
        <dbReference type="EMBL" id="PPK92310.1"/>
    </source>
</evidence>
<dbReference type="PROSITE" id="PS50887">
    <property type="entry name" value="GGDEF"/>
    <property type="match status" value="1"/>
</dbReference>
<feature type="transmembrane region" description="Helical" evidence="1">
    <location>
        <begin position="137"/>
        <end position="156"/>
    </location>
</feature>
<dbReference type="InterPro" id="IPR013656">
    <property type="entry name" value="PAS_4"/>
</dbReference>
<dbReference type="Proteomes" id="UP000239485">
    <property type="component" value="Unassembled WGS sequence"/>
</dbReference>
<dbReference type="Pfam" id="PF16927">
    <property type="entry name" value="HisKA_7TM"/>
    <property type="match status" value="1"/>
</dbReference>
<evidence type="ECO:0000256" key="1">
    <source>
        <dbReference type="SAM" id="Phobius"/>
    </source>
</evidence>
<dbReference type="GO" id="GO:1902201">
    <property type="term" value="P:negative regulation of bacterial-type flagellum-dependent cell motility"/>
    <property type="evidence" value="ECO:0007669"/>
    <property type="project" value="TreeGrafter"/>
</dbReference>
<reference evidence="4 5" key="1">
    <citation type="submission" date="2018-02" db="EMBL/GenBank/DDBJ databases">
        <title>Genomic Encyclopedia of Archaeal and Bacterial Type Strains, Phase II (KMG-II): from individual species to whole genera.</title>
        <authorList>
            <person name="Goeker M."/>
        </authorList>
    </citation>
    <scope>NUCLEOTIDE SEQUENCE [LARGE SCALE GENOMIC DNA]</scope>
    <source>
        <strain evidence="4 5">DSM 22857</strain>
    </source>
</reference>
<name>A0A2S6IDS2_9ACTN</name>
<feature type="transmembrane region" description="Helical" evidence="1">
    <location>
        <begin position="177"/>
        <end position="197"/>
    </location>
</feature>
<evidence type="ECO:0000259" key="3">
    <source>
        <dbReference type="PROSITE" id="PS50887"/>
    </source>
</evidence>
<dbReference type="SMART" id="SM00267">
    <property type="entry name" value="GGDEF"/>
    <property type="match status" value="1"/>
</dbReference>
<dbReference type="Pfam" id="PF08448">
    <property type="entry name" value="PAS_4"/>
    <property type="match status" value="1"/>
</dbReference>
<dbReference type="GO" id="GO:0043709">
    <property type="term" value="P:cell adhesion involved in single-species biofilm formation"/>
    <property type="evidence" value="ECO:0007669"/>
    <property type="project" value="TreeGrafter"/>
</dbReference>
<dbReference type="NCBIfam" id="TIGR00254">
    <property type="entry name" value="GGDEF"/>
    <property type="match status" value="1"/>
</dbReference>
<dbReference type="InterPro" id="IPR035965">
    <property type="entry name" value="PAS-like_dom_sf"/>
</dbReference>
<keyword evidence="5" id="KW-1185">Reference proteome</keyword>
<feature type="transmembrane region" description="Helical" evidence="1">
    <location>
        <begin position="29"/>
        <end position="46"/>
    </location>
</feature>